<dbReference type="AlphaFoldDB" id="A0A3A8K8H3"/>
<dbReference type="RefSeq" id="WP_120605762.1">
    <property type="nucleotide sequence ID" value="NZ_JABFJX010000462.1"/>
</dbReference>
<proteinExistence type="predicted"/>
<reference evidence="2" key="1">
    <citation type="submission" date="2018-09" db="EMBL/GenBank/DDBJ databases">
        <authorList>
            <person name="Livingstone P.G."/>
            <person name="Whitworth D.E."/>
        </authorList>
    </citation>
    <scope>NUCLEOTIDE SEQUENCE [LARGE SCALE GENOMIC DNA]</scope>
    <source>
        <strain evidence="2">CA043D</strain>
    </source>
</reference>
<evidence type="ECO:0000313" key="1">
    <source>
        <dbReference type="EMBL" id="RKG98731.1"/>
    </source>
</evidence>
<name>A0A3A8K8H3_9BACT</name>
<dbReference type="InterPro" id="IPR017143">
    <property type="entry name" value="UCP037225"/>
</dbReference>
<organism evidence="1 2">
    <name type="scientific">Corallococcus carmarthensis</name>
    <dbReference type="NCBI Taxonomy" id="2316728"/>
    <lineage>
        <taxon>Bacteria</taxon>
        <taxon>Pseudomonadati</taxon>
        <taxon>Myxococcota</taxon>
        <taxon>Myxococcia</taxon>
        <taxon>Myxococcales</taxon>
        <taxon>Cystobacterineae</taxon>
        <taxon>Myxococcaceae</taxon>
        <taxon>Corallococcus</taxon>
    </lineage>
</organism>
<evidence type="ECO:0000313" key="2">
    <source>
        <dbReference type="Proteomes" id="UP000268313"/>
    </source>
</evidence>
<comment type="caution">
    <text evidence="1">The sequence shown here is derived from an EMBL/GenBank/DDBJ whole genome shotgun (WGS) entry which is preliminary data.</text>
</comment>
<dbReference type="EMBL" id="RAWE01000134">
    <property type="protein sequence ID" value="RKG98731.1"/>
    <property type="molecule type" value="Genomic_DNA"/>
</dbReference>
<protein>
    <submittedName>
        <fullName evidence="1">CPXCG motif-containing cysteine-rich protein</fullName>
    </submittedName>
</protein>
<dbReference type="InterPro" id="IPR025990">
    <property type="entry name" value="zinc_ribbon_bacterial"/>
</dbReference>
<dbReference type="Pfam" id="PF14255">
    <property type="entry name" value="Zn_ribbon_21"/>
    <property type="match status" value="1"/>
</dbReference>
<gene>
    <name evidence="1" type="ORF">D7X32_28780</name>
</gene>
<accession>A0A3A8K8H3</accession>
<keyword evidence="2" id="KW-1185">Reference proteome</keyword>
<dbReference type="Proteomes" id="UP000268313">
    <property type="component" value="Unassembled WGS sequence"/>
</dbReference>
<sequence length="64" mass="6954">MQPFADAATQTCPYCGEEVEVDVDSLGASAESYVEDCPVCCRPWEVHVTRDEDGAVVTLGRDDD</sequence>
<dbReference type="OrthoDB" id="9814566at2"/>
<dbReference type="PIRSF" id="PIRSF037225">
    <property type="entry name" value="UCP037225"/>
    <property type="match status" value="1"/>
</dbReference>